<protein>
    <submittedName>
        <fullName evidence="2">Uncharacterized protein</fullName>
    </submittedName>
</protein>
<name>A0A699XDA3_TANCI</name>
<feature type="non-terminal residue" evidence="2">
    <location>
        <position position="97"/>
    </location>
</feature>
<comment type="caution">
    <text evidence="2">The sequence shown here is derived from an EMBL/GenBank/DDBJ whole genome shotgun (WGS) entry which is preliminary data.</text>
</comment>
<evidence type="ECO:0000256" key="1">
    <source>
        <dbReference type="SAM" id="MobiDB-lite"/>
    </source>
</evidence>
<feature type="non-terminal residue" evidence="2">
    <location>
        <position position="1"/>
    </location>
</feature>
<sequence>PGRTGRYCDGALGGTAADGILRRFNGCDLPSVLDHDRLGHGPFGTGRPDLHPGAVRHDAQTDRPRKTRSATSWFLWLVQPYLRPQRAKLRARRRQHD</sequence>
<dbReference type="EMBL" id="BKCJ011807003">
    <property type="protein sequence ID" value="GFD54524.1"/>
    <property type="molecule type" value="Genomic_DNA"/>
</dbReference>
<dbReference type="AlphaFoldDB" id="A0A699XDA3"/>
<reference evidence="2" key="1">
    <citation type="journal article" date="2019" name="Sci. Rep.">
        <title>Draft genome of Tanacetum cinerariifolium, the natural source of mosquito coil.</title>
        <authorList>
            <person name="Yamashiro T."/>
            <person name="Shiraishi A."/>
            <person name="Satake H."/>
            <person name="Nakayama K."/>
        </authorList>
    </citation>
    <scope>NUCLEOTIDE SEQUENCE</scope>
</reference>
<proteinExistence type="predicted"/>
<feature type="compositionally biased region" description="Basic and acidic residues" evidence="1">
    <location>
        <begin position="55"/>
        <end position="64"/>
    </location>
</feature>
<gene>
    <name evidence="2" type="ORF">Tci_926493</name>
</gene>
<accession>A0A699XDA3</accession>
<feature type="region of interest" description="Disordered" evidence="1">
    <location>
        <begin position="38"/>
        <end position="66"/>
    </location>
</feature>
<organism evidence="2">
    <name type="scientific">Tanacetum cinerariifolium</name>
    <name type="common">Dalmatian daisy</name>
    <name type="synonym">Chrysanthemum cinerariifolium</name>
    <dbReference type="NCBI Taxonomy" id="118510"/>
    <lineage>
        <taxon>Eukaryota</taxon>
        <taxon>Viridiplantae</taxon>
        <taxon>Streptophyta</taxon>
        <taxon>Embryophyta</taxon>
        <taxon>Tracheophyta</taxon>
        <taxon>Spermatophyta</taxon>
        <taxon>Magnoliopsida</taxon>
        <taxon>eudicotyledons</taxon>
        <taxon>Gunneridae</taxon>
        <taxon>Pentapetalae</taxon>
        <taxon>asterids</taxon>
        <taxon>campanulids</taxon>
        <taxon>Asterales</taxon>
        <taxon>Asteraceae</taxon>
        <taxon>Asteroideae</taxon>
        <taxon>Anthemideae</taxon>
        <taxon>Anthemidinae</taxon>
        <taxon>Tanacetum</taxon>
    </lineage>
</organism>
<evidence type="ECO:0000313" key="2">
    <source>
        <dbReference type="EMBL" id="GFD54524.1"/>
    </source>
</evidence>